<dbReference type="PROSITE" id="PS52004">
    <property type="entry name" value="KS3_2"/>
    <property type="match status" value="1"/>
</dbReference>
<evidence type="ECO:0000256" key="2">
    <source>
        <dbReference type="ARBA" id="ARBA00008467"/>
    </source>
</evidence>
<comment type="similarity">
    <text evidence="2 4">Belongs to the thiolase-like superfamily. Beta-ketoacyl-ACP synthases family.</text>
</comment>
<sequence length="422" mass="43170">MTRAVITGVGAVSAFGVGVPALFDGLAGGRSCIAPVRSFDASAFDTRVACEVAGAGIGRDWLRAHLGDLGRAEAVLDEYERAGAWRDRKCMFALLATVEAWRMAGCGQGDDEAALVMALGLEQAFLDDFGPMFSGQAIDWAAGGHDGIRLRSDVDLGARLVGDVFGLHGQVIVNASACAAGGLAIAHAASLIERGAASIVLCGGADSMVNPFGLGGMSRLGAPSPRNEPDACRPFDLRRDGLVIGEGAAMFVIESEQRAAGRGARVLARVLGYGSTQDAYRVTAPRPDGAAAKRAMEMALLRARLAPAGIGYLNAHGTGTPLNDVAEARAIAAVFGAGAVPVSSVKGAIGHLMAASGAIEAAACLLAFERNLLPGTANHRDPDPQCEVDVIEAPRAAKVVAVLSNSFGFGGQNVSLILGRPS</sequence>
<evidence type="ECO:0000256" key="1">
    <source>
        <dbReference type="ARBA" id="ARBA00005194"/>
    </source>
</evidence>
<evidence type="ECO:0000259" key="5">
    <source>
        <dbReference type="PROSITE" id="PS52004"/>
    </source>
</evidence>
<dbReference type="InterPro" id="IPR020841">
    <property type="entry name" value="PKS_Beta-ketoAc_synthase_dom"/>
</dbReference>
<protein>
    <submittedName>
        <fullName evidence="6">Beta-ketoacyl-[acyl-carrier-protein] synthase family protein</fullName>
    </submittedName>
</protein>
<keyword evidence="7" id="KW-1185">Reference proteome</keyword>
<dbReference type="SUPFAM" id="SSF53901">
    <property type="entry name" value="Thiolase-like"/>
    <property type="match status" value="2"/>
</dbReference>
<organism evidence="6 7">
    <name type="scientific">Massilia violaceinigra</name>
    <dbReference type="NCBI Taxonomy" id="2045208"/>
    <lineage>
        <taxon>Bacteria</taxon>
        <taxon>Pseudomonadati</taxon>
        <taxon>Pseudomonadota</taxon>
        <taxon>Betaproteobacteria</taxon>
        <taxon>Burkholderiales</taxon>
        <taxon>Oxalobacteraceae</taxon>
        <taxon>Telluria group</taxon>
        <taxon>Massilia</taxon>
    </lineage>
</organism>
<dbReference type="InterPro" id="IPR014031">
    <property type="entry name" value="Ketoacyl_synth_C"/>
</dbReference>
<evidence type="ECO:0000313" key="7">
    <source>
        <dbReference type="Proteomes" id="UP000831532"/>
    </source>
</evidence>
<name>A0ABY4A162_9BURK</name>
<dbReference type="InterPro" id="IPR014030">
    <property type="entry name" value="Ketoacyl_synth_N"/>
</dbReference>
<dbReference type="PANTHER" id="PTHR11712">
    <property type="entry name" value="POLYKETIDE SYNTHASE-RELATED"/>
    <property type="match status" value="1"/>
</dbReference>
<dbReference type="RefSeq" id="WP_243489567.1">
    <property type="nucleotide sequence ID" value="NZ_CP063361.1"/>
</dbReference>
<dbReference type="CDD" id="cd00834">
    <property type="entry name" value="KAS_I_II"/>
    <property type="match status" value="1"/>
</dbReference>
<dbReference type="SMART" id="SM00825">
    <property type="entry name" value="PKS_KS"/>
    <property type="match status" value="1"/>
</dbReference>
<gene>
    <name evidence="6" type="ORF">INH39_23565</name>
</gene>
<proteinExistence type="inferred from homology"/>
<feature type="domain" description="Ketosynthase family 3 (KS3)" evidence="5">
    <location>
        <begin position="1"/>
        <end position="420"/>
    </location>
</feature>
<evidence type="ECO:0000256" key="3">
    <source>
        <dbReference type="ARBA" id="ARBA00022679"/>
    </source>
</evidence>
<reference evidence="6 7" key="1">
    <citation type="submission" date="2020-10" db="EMBL/GenBank/DDBJ databases">
        <title>Genome analysis of Massilia species.</title>
        <authorList>
            <person name="Jung D.-H."/>
        </authorList>
    </citation>
    <scope>NUCLEOTIDE SEQUENCE [LARGE SCALE GENOMIC DNA]</scope>
    <source>
        <strain evidence="7">sipir</strain>
    </source>
</reference>
<dbReference type="Proteomes" id="UP000831532">
    <property type="component" value="Chromosome"/>
</dbReference>
<accession>A0ABY4A162</accession>
<dbReference type="InterPro" id="IPR016039">
    <property type="entry name" value="Thiolase-like"/>
</dbReference>
<dbReference type="InterPro" id="IPR000794">
    <property type="entry name" value="Beta-ketoacyl_synthase"/>
</dbReference>
<dbReference type="Pfam" id="PF02801">
    <property type="entry name" value="Ketoacyl-synt_C"/>
    <property type="match status" value="1"/>
</dbReference>
<dbReference type="Gene3D" id="3.40.47.10">
    <property type="match status" value="1"/>
</dbReference>
<keyword evidence="3 4" id="KW-0808">Transferase</keyword>
<comment type="pathway">
    <text evidence="1">Lipid metabolism; fatty acid biosynthesis.</text>
</comment>
<dbReference type="PANTHER" id="PTHR11712:SF336">
    <property type="entry name" value="3-OXOACYL-[ACYL-CARRIER-PROTEIN] SYNTHASE, MITOCHONDRIAL"/>
    <property type="match status" value="1"/>
</dbReference>
<evidence type="ECO:0000313" key="6">
    <source>
        <dbReference type="EMBL" id="UOD28408.1"/>
    </source>
</evidence>
<dbReference type="Pfam" id="PF00109">
    <property type="entry name" value="ketoacyl-synt"/>
    <property type="match status" value="1"/>
</dbReference>
<evidence type="ECO:0000256" key="4">
    <source>
        <dbReference type="RuleBase" id="RU003694"/>
    </source>
</evidence>
<dbReference type="EMBL" id="CP063361">
    <property type="protein sequence ID" value="UOD28408.1"/>
    <property type="molecule type" value="Genomic_DNA"/>
</dbReference>